<dbReference type="AlphaFoldDB" id="A0A438J4R9"/>
<evidence type="ECO:0000256" key="8">
    <source>
        <dbReference type="PIRSR" id="PIRSR605150-2"/>
    </source>
</evidence>
<dbReference type="PANTHER" id="PTHR13301">
    <property type="entry name" value="X-BOX TRANSCRIPTION FACTOR-RELATED"/>
    <property type="match status" value="1"/>
</dbReference>
<protein>
    <submittedName>
        <fullName evidence="11">Elongation factor 1-alpha</fullName>
    </submittedName>
</protein>
<feature type="binding site" evidence="8">
    <location>
        <position position="686"/>
    </location>
    <ligand>
        <name>UDP-alpha-D-glucose</name>
        <dbReference type="ChEBI" id="CHEBI:58885"/>
    </ligand>
</feature>
<feature type="binding site" evidence="8">
    <location>
        <position position="715"/>
    </location>
    <ligand>
        <name>UDP-alpha-D-glucose</name>
        <dbReference type="ChEBI" id="CHEBI:58885"/>
    </ligand>
</feature>
<dbReference type="Pfam" id="PF03552">
    <property type="entry name" value="Cellulose_synt"/>
    <property type="match status" value="1"/>
</dbReference>
<organism evidence="11 12">
    <name type="scientific">Vitis vinifera</name>
    <name type="common">Grape</name>
    <dbReference type="NCBI Taxonomy" id="29760"/>
    <lineage>
        <taxon>Eukaryota</taxon>
        <taxon>Viridiplantae</taxon>
        <taxon>Streptophyta</taxon>
        <taxon>Embryophyta</taxon>
        <taxon>Tracheophyta</taxon>
        <taxon>Spermatophyta</taxon>
        <taxon>Magnoliopsida</taxon>
        <taxon>eudicotyledons</taxon>
        <taxon>Gunneridae</taxon>
        <taxon>Pentapetalae</taxon>
        <taxon>rosids</taxon>
        <taxon>Vitales</taxon>
        <taxon>Vitaceae</taxon>
        <taxon>Viteae</taxon>
        <taxon>Vitis</taxon>
    </lineage>
</organism>
<dbReference type="Proteomes" id="UP000288805">
    <property type="component" value="Unassembled WGS sequence"/>
</dbReference>
<evidence type="ECO:0000256" key="7">
    <source>
        <dbReference type="ARBA" id="ARBA00023316"/>
    </source>
</evidence>
<dbReference type="Pfam" id="PF25597">
    <property type="entry name" value="SH3_retrovirus"/>
    <property type="match status" value="1"/>
</dbReference>
<keyword evidence="6" id="KW-0472">Membrane</keyword>
<comment type="caution">
    <text evidence="11">The sequence shown here is derived from an EMBL/GenBank/DDBJ whole genome shotgun (WGS) entry which is preliminary data.</text>
</comment>
<reference evidence="11 12" key="1">
    <citation type="journal article" date="2018" name="PLoS Genet.">
        <title>Population sequencing reveals clonal diversity and ancestral inbreeding in the grapevine cultivar Chardonnay.</title>
        <authorList>
            <person name="Roach M.J."/>
            <person name="Johnson D.L."/>
            <person name="Bohlmann J."/>
            <person name="van Vuuren H.J."/>
            <person name="Jones S.J."/>
            <person name="Pretorius I.S."/>
            <person name="Schmidt S.A."/>
            <person name="Borneman A.R."/>
        </authorList>
    </citation>
    <scope>NUCLEOTIDE SEQUENCE [LARGE SCALE GENOMIC DNA]</scope>
    <source>
        <strain evidence="12">cv. Chardonnay</strain>
        <tissue evidence="11">Leaf</tissue>
    </source>
</reference>
<evidence type="ECO:0000256" key="1">
    <source>
        <dbReference type="ARBA" id="ARBA00004308"/>
    </source>
</evidence>
<keyword evidence="4" id="KW-0812">Transmembrane</keyword>
<dbReference type="GO" id="GO:0003746">
    <property type="term" value="F:translation elongation factor activity"/>
    <property type="evidence" value="ECO:0007669"/>
    <property type="project" value="UniProtKB-KW"/>
</dbReference>
<feature type="binding site" evidence="8">
    <location>
        <position position="685"/>
    </location>
    <ligand>
        <name>UDP-alpha-D-glucose</name>
        <dbReference type="ChEBI" id="CHEBI:58885"/>
    </ligand>
</feature>
<dbReference type="EMBL" id="QGNW01000063">
    <property type="protein sequence ID" value="RVX03961.1"/>
    <property type="molecule type" value="Genomic_DNA"/>
</dbReference>
<keyword evidence="5" id="KW-1133">Transmembrane helix</keyword>
<keyword evidence="11" id="KW-0648">Protein biosynthesis</keyword>
<accession>A0A438J4R9</accession>
<keyword evidence="11" id="KW-0251">Elongation factor</keyword>
<evidence type="ECO:0000256" key="4">
    <source>
        <dbReference type="ARBA" id="ARBA00022692"/>
    </source>
</evidence>
<feature type="domain" description="Retroviral polymerase SH3-like" evidence="10">
    <location>
        <begin position="204"/>
        <end position="256"/>
    </location>
</feature>
<sequence>MTGDDEQPPLPPPKREMNSHFLPEQWKALAGLIGNAQVPDDRLNGKFDTKSWIIDTGATHHVTGDLSWLFDTIALFECPVGLPNGESVVATQSGFVRLSNNITLQNVLYVPKLNYNLLSVSQLTDDLHCIVQFNSYMCAIQDHTRELIGTGVRRDGLYYFGGAEGDSVQHVSVHNAASTLELWHKRMGHPSKKVVKLLPPVSNLKGDKFASRSRTCVFLGYPFGKKGWKLFDLDTKELFVSRDVKFIEDVFPFGNPDAVNIIPENIVPTVNVEIDSDFADFVDDDADLPNLELEEQSGIDTWRGAAEGAGCWGEKMRKLRGVEERENEEELCLGVFGGRKDSGEEVGELGGKRARRRRELCVLEGRRGAMEIVLQRYFGVVFEERLKLNKTSALSGIHRVQSAPTCLVCLTLILIPTQEHLAEQRLQFAKYKSSLLVAVSCLRDVPIQRRYQLLSSEYVVAINEDCLLTVCKTLKNGLDSFERQQKKYSSRLGPTLLEALDMIHESKRLLDKPLLLPLQPFARLVALTLFLLVTLKLVLLNLEVCPMTNVGFSVKNVAVEDLRRGFVASNSKGDPAKEAAQVIIRNHPDQIGNDYAPNPWLPYLPHCGKVHFWVPSACTDHTAEELGKQVHRYMTKIGFDPSSFAVSTLVHRMVNLMRLFNFLRQVSIFRLPFVRLDIGTVDSLKELPFVIANTVLSILSVDYPVDKASCYVLDDGSSMLTFEALSETSEFARKWVLFCKKYGYLALDRIDFK</sequence>
<dbReference type="GO" id="GO:0012505">
    <property type="term" value="C:endomembrane system"/>
    <property type="evidence" value="ECO:0007669"/>
    <property type="project" value="UniProtKB-SubCell"/>
</dbReference>
<evidence type="ECO:0000256" key="2">
    <source>
        <dbReference type="ARBA" id="ARBA00022676"/>
    </source>
</evidence>
<evidence type="ECO:0000256" key="6">
    <source>
        <dbReference type="ARBA" id="ARBA00023136"/>
    </source>
</evidence>
<evidence type="ECO:0000256" key="5">
    <source>
        <dbReference type="ARBA" id="ARBA00022989"/>
    </source>
</evidence>
<dbReference type="GO" id="GO:0016020">
    <property type="term" value="C:membrane"/>
    <property type="evidence" value="ECO:0007669"/>
    <property type="project" value="InterPro"/>
</dbReference>
<gene>
    <name evidence="11" type="primary">TEF1_0</name>
    <name evidence="11" type="ORF">CK203_021758</name>
</gene>
<keyword evidence="3" id="KW-0808">Transferase</keyword>
<evidence type="ECO:0000256" key="3">
    <source>
        <dbReference type="ARBA" id="ARBA00022679"/>
    </source>
</evidence>
<dbReference type="Pfam" id="PF22936">
    <property type="entry name" value="Pol_BBD"/>
    <property type="match status" value="1"/>
</dbReference>
<dbReference type="GO" id="GO:0016760">
    <property type="term" value="F:cellulose synthase (UDP-forming) activity"/>
    <property type="evidence" value="ECO:0007669"/>
    <property type="project" value="InterPro"/>
</dbReference>
<dbReference type="GO" id="GO:0071555">
    <property type="term" value="P:cell wall organization"/>
    <property type="evidence" value="ECO:0007669"/>
    <property type="project" value="UniProtKB-KW"/>
</dbReference>
<dbReference type="InterPro" id="IPR054722">
    <property type="entry name" value="PolX-like_BBD"/>
</dbReference>
<evidence type="ECO:0000313" key="11">
    <source>
        <dbReference type="EMBL" id="RVX03961.1"/>
    </source>
</evidence>
<proteinExistence type="predicted"/>
<comment type="subcellular location">
    <subcellularLocation>
        <location evidence="1">Endomembrane system</location>
    </subcellularLocation>
</comment>
<keyword evidence="7" id="KW-0961">Cell wall biogenesis/degradation</keyword>
<feature type="domain" description="Retrovirus-related Pol polyprotein from transposon TNT 1-94-like beta-barrel" evidence="9">
    <location>
        <begin position="52"/>
        <end position="125"/>
    </location>
</feature>
<keyword evidence="2" id="KW-0328">Glycosyltransferase</keyword>
<dbReference type="GO" id="GO:0030244">
    <property type="term" value="P:cellulose biosynthetic process"/>
    <property type="evidence" value="ECO:0007669"/>
    <property type="project" value="InterPro"/>
</dbReference>
<dbReference type="InterPro" id="IPR005150">
    <property type="entry name" value="Cellulose_synth"/>
</dbReference>
<evidence type="ECO:0000313" key="12">
    <source>
        <dbReference type="Proteomes" id="UP000288805"/>
    </source>
</evidence>
<dbReference type="InterPro" id="IPR057670">
    <property type="entry name" value="SH3_retrovirus"/>
</dbReference>
<name>A0A438J4R9_VITVI</name>
<evidence type="ECO:0000259" key="10">
    <source>
        <dbReference type="Pfam" id="PF25597"/>
    </source>
</evidence>
<evidence type="ECO:0000259" key="9">
    <source>
        <dbReference type="Pfam" id="PF22936"/>
    </source>
</evidence>